<reference evidence="4 5" key="1">
    <citation type="journal article" date="2016" name="Nat. Commun.">
        <title>Thousands of microbial genomes shed light on interconnected biogeochemical processes in an aquifer system.</title>
        <authorList>
            <person name="Anantharaman K."/>
            <person name="Brown C.T."/>
            <person name="Hug L.A."/>
            <person name="Sharon I."/>
            <person name="Castelle C.J."/>
            <person name="Probst A.J."/>
            <person name="Thomas B.C."/>
            <person name="Singh A."/>
            <person name="Wilkins M.J."/>
            <person name="Karaoz U."/>
            <person name="Brodie E.L."/>
            <person name="Williams K.H."/>
            <person name="Hubbard S.S."/>
            <person name="Banfield J.F."/>
        </authorList>
    </citation>
    <scope>NUCLEOTIDE SEQUENCE [LARGE SCALE GENOMIC DNA]</scope>
</reference>
<feature type="transmembrane region" description="Helical" evidence="2">
    <location>
        <begin position="20"/>
        <end position="44"/>
    </location>
</feature>
<evidence type="ECO:0000259" key="3">
    <source>
        <dbReference type="PROSITE" id="PS50198"/>
    </source>
</evidence>
<dbReference type="Proteomes" id="UP000177040">
    <property type="component" value="Unassembled WGS sequence"/>
</dbReference>
<dbReference type="AlphaFoldDB" id="A0A1F6N2I5"/>
<keyword evidence="1" id="KW-0413">Isomerase</keyword>
<evidence type="ECO:0000313" key="5">
    <source>
        <dbReference type="Proteomes" id="UP000177040"/>
    </source>
</evidence>
<name>A0A1F6N2I5_9BACT</name>
<sequence length="336" mass="37129">MSEVEQTNAEQAKKMPVNLLVLGVGVALLLGLLGLGVSTVYGVYQVSENPVVVSLARAFKIRVAEVNDTPILYSEYIRDTNSLRLFYAKKSTEVPYDKNQQSDQVLSRLIANILIQQTAQELNVTVTDADREMAKKDILARFENDETKLAADLNDNLGVTLPEFFDRILEPTILEKKVAEQFATSTDPQNSGFAEEQVRARHILFTVNAPADDAKAKADATRVLKELQKGADFAELAKKYGTDGTKDQGGDLGWFGRGDMVKEFEDAAYALNKGELVKAPVKTQFGYHLIKTEDKRSTKNFSAYMNEKLKTAKIKVFGKIHNPFANLQGGATVTAQ</sequence>
<feature type="domain" description="PpiC" evidence="3">
    <location>
        <begin position="195"/>
        <end position="294"/>
    </location>
</feature>
<proteinExistence type="predicted"/>
<dbReference type="InterPro" id="IPR050245">
    <property type="entry name" value="PrsA_foldase"/>
</dbReference>
<organism evidence="4 5">
    <name type="scientific">Candidatus Magasanikbacteria bacterium RIFCSPLOWO2_01_FULL_40_15</name>
    <dbReference type="NCBI Taxonomy" id="1798686"/>
    <lineage>
        <taxon>Bacteria</taxon>
        <taxon>Candidatus Magasanikiibacteriota</taxon>
    </lineage>
</organism>
<dbReference type="SUPFAM" id="SSF54534">
    <property type="entry name" value="FKBP-like"/>
    <property type="match status" value="1"/>
</dbReference>
<dbReference type="PROSITE" id="PS50198">
    <property type="entry name" value="PPIC_PPIASE_2"/>
    <property type="match status" value="1"/>
</dbReference>
<dbReference type="Pfam" id="PF13623">
    <property type="entry name" value="SurA_N_2"/>
    <property type="match status" value="1"/>
</dbReference>
<dbReference type="GO" id="GO:0003755">
    <property type="term" value="F:peptidyl-prolyl cis-trans isomerase activity"/>
    <property type="evidence" value="ECO:0007669"/>
    <property type="project" value="UniProtKB-KW"/>
</dbReference>
<protein>
    <recommendedName>
        <fullName evidence="3">PpiC domain-containing protein</fullName>
    </recommendedName>
</protein>
<dbReference type="InterPro" id="IPR027304">
    <property type="entry name" value="Trigger_fact/SurA_dom_sf"/>
</dbReference>
<dbReference type="PANTHER" id="PTHR47245:SF2">
    <property type="entry name" value="PEPTIDYL-PROLYL CIS-TRANS ISOMERASE HP_0175-RELATED"/>
    <property type="match status" value="1"/>
</dbReference>
<accession>A0A1F6N2I5</accession>
<dbReference type="EMBL" id="MFQH01000020">
    <property type="protein sequence ID" value="OGH77958.1"/>
    <property type="molecule type" value="Genomic_DNA"/>
</dbReference>
<dbReference type="Gene3D" id="1.10.4030.10">
    <property type="entry name" value="Porin chaperone SurA, peptide-binding domain"/>
    <property type="match status" value="1"/>
</dbReference>
<dbReference type="InterPro" id="IPR046357">
    <property type="entry name" value="PPIase_dom_sf"/>
</dbReference>
<dbReference type="SUPFAM" id="SSF109998">
    <property type="entry name" value="Triger factor/SurA peptide-binding domain-like"/>
    <property type="match status" value="1"/>
</dbReference>
<evidence type="ECO:0000256" key="1">
    <source>
        <dbReference type="PROSITE-ProRule" id="PRU00278"/>
    </source>
</evidence>
<dbReference type="Gene3D" id="3.10.50.40">
    <property type="match status" value="1"/>
</dbReference>
<keyword evidence="2" id="KW-0812">Transmembrane</keyword>
<evidence type="ECO:0000256" key="2">
    <source>
        <dbReference type="SAM" id="Phobius"/>
    </source>
</evidence>
<dbReference type="Pfam" id="PF13616">
    <property type="entry name" value="Rotamase_3"/>
    <property type="match status" value="1"/>
</dbReference>
<keyword evidence="2" id="KW-1133">Transmembrane helix</keyword>
<dbReference type="PANTHER" id="PTHR47245">
    <property type="entry name" value="PEPTIDYLPROLYL ISOMERASE"/>
    <property type="match status" value="1"/>
</dbReference>
<comment type="caution">
    <text evidence="4">The sequence shown here is derived from an EMBL/GenBank/DDBJ whole genome shotgun (WGS) entry which is preliminary data.</text>
</comment>
<evidence type="ECO:0000313" key="4">
    <source>
        <dbReference type="EMBL" id="OGH77958.1"/>
    </source>
</evidence>
<dbReference type="InterPro" id="IPR000297">
    <property type="entry name" value="PPIase_PpiC"/>
</dbReference>
<gene>
    <name evidence="4" type="ORF">A2983_01275</name>
</gene>
<keyword evidence="1" id="KW-0697">Rotamase</keyword>
<keyword evidence="2" id="KW-0472">Membrane</keyword>